<dbReference type="InterPro" id="IPR000847">
    <property type="entry name" value="LysR_HTH_N"/>
</dbReference>
<dbReference type="Proteomes" id="UP000015525">
    <property type="component" value="Unassembled WGS sequence"/>
</dbReference>
<evidence type="ECO:0000256" key="4">
    <source>
        <dbReference type="ARBA" id="ARBA00023163"/>
    </source>
</evidence>
<dbReference type="Pfam" id="PF03466">
    <property type="entry name" value="LysR_substrate"/>
    <property type="match status" value="1"/>
</dbReference>
<dbReference type="AlphaFoldDB" id="T0GJ91"/>
<reference evidence="6 7" key="1">
    <citation type="journal article" date="2013" name="Genome Announc.">
        <title>Draft Genome Sequence of Sphingobium quisquiliarum Strain P25T, a Novel Hexachlorocyclohexane (HCH)-Degrading Bacterium Isolated from an HCH Dumpsite.</title>
        <authorList>
            <person name="Kumar Singh A."/>
            <person name="Sangwan N."/>
            <person name="Sharma A."/>
            <person name="Gupta V."/>
            <person name="Khurana J.P."/>
            <person name="Lal R."/>
        </authorList>
    </citation>
    <scope>NUCLEOTIDE SEQUENCE [LARGE SCALE GENOMIC DNA]</scope>
    <source>
        <strain evidence="6 7">P25</strain>
    </source>
</reference>
<evidence type="ECO:0000259" key="5">
    <source>
        <dbReference type="PROSITE" id="PS50931"/>
    </source>
</evidence>
<evidence type="ECO:0000313" key="7">
    <source>
        <dbReference type="Proteomes" id="UP000015525"/>
    </source>
</evidence>
<evidence type="ECO:0000256" key="1">
    <source>
        <dbReference type="ARBA" id="ARBA00009437"/>
    </source>
</evidence>
<accession>T0GJ91</accession>
<dbReference type="InterPro" id="IPR005119">
    <property type="entry name" value="LysR_subst-bd"/>
</dbReference>
<dbReference type="PROSITE" id="PS50931">
    <property type="entry name" value="HTH_LYSR"/>
    <property type="match status" value="1"/>
</dbReference>
<dbReference type="InterPro" id="IPR036388">
    <property type="entry name" value="WH-like_DNA-bd_sf"/>
</dbReference>
<evidence type="ECO:0000256" key="3">
    <source>
        <dbReference type="ARBA" id="ARBA00023125"/>
    </source>
</evidence>
<protein>
    <recommendedName>
        <fullName evidence="5">HTH lysR-type domain-containing protein</fullName>
    </recommendedName>
</protein>
<dbReference type="CDD" id="cd08417">
    <property type="entry name" value="PBP2_Nitroaromatics_like"/>
    <property type="match status" value="1"/>
</dbReference>
<dbReference type="InterPro" id="IPR037402">
    <property type="entry name" value="YidZ_PBP2"/>
</dbReference>
<dbReference type="Pfam" id="PF00126">
    <property type="entry name" value="HTH_1"/>
    <property type="match status" value="1"/>
</dbReference>
<gene>
    <name evidence="6" type="ORF">L288_14500</name>
</gene>
<dbReference type="PATRIC" id="fig|1329909.3.peg.2788"/>
<dbReference type="GO" id="GO:0003700">
    <property type="term" value="F:DNA-binding transcription factor activity"/>
    <property type="evidence" value="ECO:0007669"/>
    <property type="project" value="InterPro"/>
</dbReference>
<keyword evidence="3" id="KW-0238">DNA-binding</keyword>
<evidence type="ECO:0000256" key="2">
    <source>
        <dbReference type="ARBA" id="ARBA00023015"/>
    </source>
</evidence>
<dbReference type="Gene3D" id="3.40.190.10">
    <property type="entry name" value="Periplasmic binding protein-like II"/>
    <property type="match status" value="2"/>
</dbReference>
<dbReference type="PANTHER" id="PTHR30118">
    <property type="entry name" value="HTH-TYPE TRANSCRIPTIONAL REGULATOR LEUO-RELATED"/>
    <property type="match status" value="1"/>
</dbReference>
<dbReference type="RefSeq" id="WP_021239016.1">
    <property type="nucleotide sequence ID" value="NZ_ATHO01000131.1"/>
</dbReference>
<feature type="domain" description="HTH lysR-type" evidence="5">
    <location>
        <begin position="6"/>
        <end position="63"/>
    </location>
</feature>
<dbReference type="SUPFAM" id="SSF53850">
    <property type="entry name" value="Periplasmic binding protein-like II"/>
    <property type="match status" value="1"/>
</dbReference>
<organism evidence="6 7">
    <name type="scientific">Sphingobium quisquiliarum P25</name>
    <dbReference type="NCBI Taxonomy" id="1329909"/>
    <lineage>
        <taxon>Bacteria</taxon>
        <taxon>Pseudomonadati</taxon>
        <taxon>Pseudomonadota</taxon>
        <taxon>Alphaproteobacteria</taxon>
        <taxon>Sphingomonadales</taxon>
        <taxon>Sphingomonadaceae</taxon>
        <taxon>Sphingobium</taxon>
    </lineage>
</organism>
<proteinExistence type="inferred from homology"/>
<dbReference type="InterPro" id="IPR050389">
    <property type="entry name" value="LysR-type_TF"/>
</dbReference>
<dbReference type="EMBL" id="ATHO01000131">
    <property type="protein sequence ID" value="EQB03806.1"/>
    <property type="molecule type" value="Genomic_DNA"/>
</dbReference>
<sequence length="320" mass="35519">MHFEGFDLNLLVSLDALLTERNVTRASEKLRVSQPAMSAALQKLRVQLSDPLLERIGRQMELTPRGKAIAGPVKDLLFGIRGIFNTEASFDPETARHSFRIVMSGYCAEVFGVPLIHAIGRLAPHVTCEMHDLSIDMIARLREGQFDMGVALPHSVLFDPDYANDGLCTQRLFIDHFVLVGSRSNPALAKELTYDEFCEQPYVDVRIGGTVISLVEQALRRQSKRPPTRAWAPSFLHAMAMASQTELLTMVPARMLALHADALELKAVPAPLPVDPLEETAIWHPRTDLDPAHLWLREVVQKVAAKMNGSGPHEFHGVAI</sequence>
<name>T0GJ91_9SPHN</name>
<dbReference type="InterPro" id="IPR036390">
    <property type="entry name" value="WH_DNA-bd_sf"/>
</dbReference>
<keyword evidence="2" id="KW-0805">Transcription regulation</keyword>
<evidence type="ECO:0000313" key="6">
    <source>
        <dbReference type="EMBL" id="EQB03806.1"/>
    </source>
</evidence>
<dbReference type="PRINTS" id="PR00039">
    <property type="entry name" value="HTHLYSR"/>
</dbReference>
<comment type="caution">
    <text evidence="6">The sequence shown here is derived from an EMBL/GenBank/DDBJ whole genome shotgun (WGS) entry which is preliminary data.</text>
</comment>
<keyword evidence="7" id="KW-1185">Reference proteome</keyword>
<keyword evidence="4" id="KW-0804">Transcription</keyword>
<dbReference type="SUPFAM" id="SSF46785">
    <property type="entry name" value="Winged helix' DNA-binding domain"/>
    <property type="match status" value="1"/>
</dbReference>
<dbReference type="GO" id="GO:0003677">
    <property type="term" value="F:DNA binding"/>
    <property type="evidence" value="ECO:0007669"/>
    <property type="project" value="UniProtKB-KW"/>
</dbReference>
<dbReference type="PANTHER" id="PTHR30118:SF6">
    <property type="entry name" value="HTH-TYPE TRANSCRIPTIONAL REGULATOR LEUO"/>
    <property type="match status" value="1"/>
</dbReference>
<comment type="similarity">
    <text evidence="1">Belongs to the LysR transcriptional regulatory family.</text>
</comment>
<dbReference type="Gene3D" id="1.10.10.10">
    <property type="entry name" value="Winged helix-like DNA-binding domain superfamily/Winged helix DNA-binding domain"/>
    <property type="match status" value="1"/>
</dbReference>